<protein>
    <submittedName>
        <fullName evidence="1">Uncharacterized protein</fullName>
    </submittedName>
</protein>
<organism evidence="1 2">
    <name type="scientific">Ficus carica</name>
    <name type="common">Common fig</name>
    <dbReference type="NCBI Taxonomy" id="3494"/>
    <lineage>
        <taxon>Eukaryota</taxon>
        <taxon>Viridiplantae</taxon>
        <taxon>Streptophyta</taxon>
        <taxon>Embryophyta</taxon>
        <taxon>Tracheophyta</taxon>
        <taxon>Spermatophyta</taxon>
        <taxon>Magnoliopsida</taxon>
        <taxon>eudicotyledons</taxon>
        <taxon>Gunneridae</taxon>
        <taxon>Pentapetalae</taxon>
        <taxon>rosids</taxon>
        <taxon>fabids</taxon>
        <taxon>Rosales</taxon>
        <taxon>Moraceae</taxon>
        <taxon>Ficeae</taxon>
        <taxon>Ficus</taxon>
    </lineage>
</organism>
<gene>
    <name evidence="1" type="ORF">TIFTF001_016319</name>
</gene>
<evidence type="ECO:0000313" key="1">
    <source>
        <dbReference type="EMBL" id="GMN47126.1"/>
    </source>
</evidence>
<sequence length="104" mass="12671">MWRNSHFQPADFMHSCEVQPWRGWMIFITVSDDHCMMCDHHALQRRKKLRDESWICVQICWRSRQCYCSSPLFNWLYLGPFKIGRRKPRISRLSRVIVKSIKVN</sequence>
<dbReference type="AlphaFoldDB" id="A0AA88D8N0"/>
<keyword evidence="2" id="KW-1185">Reference proteome</keyword>
<name>A0AA88D8N0_FICCA</name>
<evidence type="ECO:0000313" key="2">
    <source>
        <dbReference type="Proteomes" id="UP001187192"/>
    </source>
</evidence>
<dbReference type="Proteomes" id="UP001187192">
    <property type="component" value="Unassembled WGS sequence"/>
</dbReference>
<reference evidence="1" key="1">
    <citation type="submission" date="2023-07" db="EMBL/GenBank/DDBJ databases">
        <title>draft genome sequence of fig (Ficus carica).</title>
        <authorList>
            <person name="Takahashi T."/>
            <person name="Nishimura K."/>
        </authorList>
    </citation>
    <scope>NUCLEOTIDE SEQUENCE</scope>
</reference>
<proteinExistence type="predicted"/>
<accession>A0AA88D8N0</accession>
<comment type="caution">
    <text evidence="1">The sequence shown here is derived from an EMBL/GenBank/DDBJ whole genome shotgun (WGS) entry which is preliminary data.</text>
</comment>
<dbReference type="EMBL" id="BTGU01000024">
    <property type="protein sequence ID" value="GMN47126.1"/>
    <property type="molecule type" value="Genomic_DNA"/>
</dbReference>